<dbReference type="Proteomes" id="UP000312512">
    <property type="component" value="Unassembled WGS sequence"/>
</dbReference>
<proteinExistence type="predicted"/>
<gene>
    <name evidence="1" type="ORF">FH608_046085</name>
</gene>
<protein>
    <recommendedName>
        <fullName evidence="3">HK97 gp10 family phage protein</fullName>
    </recommendedName>
</protein>
<name>A0A5C4V5Z3_9ACTN</name>
<dbReference type="EMBL" id="VDLX02000028">
    <property type="protein sequence ID" value="KAB8186866.1"/>
    <property type="molecule type" value="Genomic_DNA"/>
</dbReference>
<evidence type="ECO:0000313" key="2">
    <source>
        <dbReference type="Proteomes" id="UP000312512"/>
    </source>
</evidence>
<dbReference type="OrthoDB" id="3233584at2"/>
<comment type="caution">
    <text evidence="1">The sequence shown here is derived from an EMBL/GenBank/DDBJ whole genome shotgun (WGS) entry which is preliminary data.</text>
</comment>
<reference evidence="1 2" key="1">
    <citation type="submission" date="2019-10" db="EMBL/GenBank/DDBJ databases">
        <title>Nonomuraea sp. nov., isolated from Phyllanthus amarus.</title>
        <authorList>
            <person name="Klykleung N."/>
            <person name="Tanasupawat S."/>
        </authorList>
    </citation>
    <scope>NUCLEOTIDE SEQUENCE [LARGE SCALE GENOMIC DNA]</scope>
    <source>
        <strain evidence="1 2">PA1-10</strain>
    </source>
</reference>
<evidence type="ECO:0000313" key="1">
    <source>
        <dbReference type="EMBL" id="KAB8186866.1"/>
    </source>
</evidence>
<dbReference type="RefSeq" id="WP_139637530.1">
    <property type="nucleotide sequence ID" value="NZ_VDLX02000028.1"/>
</dbReference>
<organism evidence="1 2">
    <name type="scientific">Nonomuraea phyllanthi</name>
    <dbReference type="NCBI Taxonomy" id="2219224"/>
    <lineage>
        <taxon>Bacteria</taxon>
        <taxon>Bacillati</taxon>
        <taxon>Actinomycetota</taxon>
        <taxon>Actinomycetes</taxon>
        <taxon>Streptosporangiales</taxon>
        <taxon>Streptosporangiaceae</taxon>
        <taxon>Nonomuraea</taxon>
    </lineage>
</organism>
<keyword evidence="2" id="KW-1185">Reference proteome</keyword>
<accession>A0A5C4V5Z3</accession>
<evidence type="ECO:0008006" key="3">
    <source>
        <dbReference type="Google" id="ProtNLM"/>
    </source>
</evidence>
<sequence>MADIDGSELLDLVQYLDNAEHEAASKTYPVVERHAEALRDQWRKNAKETARKHGKRYPKTITTEQVPAAEAIEWTVGPESMMPQGGMGPGFEHGSRNQPPHWDGARAAVAEEPKFYKSLDEIVRSLL</sequence>
<dbReference type="AlphaFoldDB" id="A0A5C4V5Z3"/>